<keyword evidence="2" id="KW-1185">Reference proteome</keyword>
<dbReference type="Proteomes" id="UP000214747">
    <property type="component" value="Unassembled WGS sequence"/>
</dbReference>
<protein>
    <submittedName>
        <fullName evidence="1">Uncharacterized protein</fullName>
    </submittedName>
</protein>
<name>A0A225SZ14_9BURK</name>
<dbReference type="AlphaFoldDB" id="A0A225SZ14"/>
<comment type="caution">
    <text evidence="1">The sequence shown here is derived from an EMBL/GenBank/DDBJ whole genome shotgun (WGS) entry which is preliminary data.</text>
</comment>
<proteinExistence type="predicted"/>
<evidence type="ECO:0000313" key="1">
    <source>
        <dbReference type="EMBL" id="OWY35020.1"/>
    </source>
</evidence>
<evidence type="ECO:0000313" key="2">
    <source>
        <dbReference type="Proteomes" id="UP000214747"/>
    </source>
</evidence>
<reference evidence="1 2" key="1">
    <citation type="journal article" date="2010" name="Int. J. Syst. Evol. Microbiol.">
        <title>Reclassification of Herbaspirillum putei as a later heterotypic synonym of Herbaspirillum huttiense, with the description of H. huttiense subsp. huttiense subsp. nov. and H. huttiense subsp. putei subsp. nov., comb. nov., and description of Herbaspirillum aquaticum sp. nov.</title>
        <authorList>
            <person name="Dobritsa A.P."/>
            <person name="Reddy M.C."/>
            <person name="Samadpour M."/>
        </authorList>
    </citation>
    <scope>NUCLEOTIDE SEQUENCE [LARGE SCALE GENOMIC DNA]</scope>
    <source>
        <strain evidence="1 2">IEH 4430</strain>
    </source>
</reference>
<gene>
    <name evidence="1" type="ORF">CEJ45_09725</name>
</gene>
<dbReference type="EMBL" id="NJGV01000007">
    <property type="protein sequence ID" value="OWY35020.1"/>
    <property type="molecule type" value="Genomic_DNA"/>
</dbReference>
<sequence>MTHFDLASDARFAVASSTPSSLAIRLGRREIFICRDTYVRRYRVNPVIECSAGIEPGHVEILLLRRWLVVLSKARG</sequence>
<organism evidence="1 2">
    <name type="scientific">Herbaspirillum aquaticum</name>
    <dbReference type="NCBI Taxonomy" id="568783"/>
    <lineage>
        <taxon>Bacteria</taxon>
        <taxon>Pseudomonadati</taxon>
        <taxon>Pseudomonadota</taxon>
        <taxon>Betaproteobacteria</taxon>
        <taxon>Burkholderiales</taxon>
        <taxon>Oxalobacteraceae</taxon>
        <taxon>Herbaspirillum</taxon>
    </lineage>
</organism>
<dbReference type="RefSeq" id="WP_008330905.1">
    <property type="nucleotide sequence ID" value="NZ_JARJFG010000003.1"/>
</dbReference>
<accession>A0A225SZ14</accession>